<dbReference type="Gene3D" id="3.40.50.1580">
    <property type="entry name" value="Nucleoside phosphorylase domain"/>
    <property type="match status" value="1"/>
</dbReference>
<dbReference type="InterPro" id="IPR000845">
    <property type="entry name" value="Nucleoside_phosphorylase_d"/>
</dbReference>
<proteinExistence type="predicted"/>
<protein>
    <recommendedName>
        <fullName evidence="2">adenosylhomocysteine nucleosidase</fullName>
        <ecNumber evidence="2">3.2.2.9</ecNumber>
    </recommendedName>
</protein>
<dbReference type="PANTHER" id="PTHR46832:SF1">
    <property type="entry name" value="5'-METHYLTHIOADENOSINE_S-ADENOSYLHOMOCYSTEINE NUCLEOSIDASE"/>
    <property type="match status" value="1"/>
</dbReference>
<evidence type="ECO:0000259" key="7">
    <source>
        <dbReference type="Pfam" id="PF01048"/>
    </source>
</evidence>
<comment type="caution">
    <text evidence="8">The sequence shown here is derived from an EMBL/GenBank/DDBJ whole genome shotgun (WGS) entry which is preliminary data.</text>
</comment>
<keyword evidence="8" id="KW-0326">Glycosidase</keyword>
<evidence type="ECO:0000256" key="5">
    <source>
        <dbReference type="ARBA" id="ARBA00023167"/>
    </source>
</evidence>
<dbReference type="InterPro" id="IPR035994">
    <property type="entry name" value="Nucleoside_phosphorylase_sf"/>
</dbReference>
<dbReference type="InterPro" id="IPR010049">
    <property type="entry name" value="MTA_SAH_Nsdase"/>
</dbReference>
<feature type="chain" id="PRO_5045888099" description="adenosylhomocysteine nucleosidase" evidence="6">
    <location>
        <begin position="22"/>
        <end position="263"/>
    </location>
</feature>
<dbReference type="NCBIfam" id="TIGR01704">
    <property type="entry name" value="MTA_SAH-Nsdase"/>
    <property type="match status" value="1"/>
</dbReference>
<feature type="domain" description="Nucleoside phosphorylase" evidence="7">
    <location>
        <begin position="23"/>
        <end position="260"/>
    </location>
</feature>
<keyword evidence="6" id="KW-0732">Signal</keyword>
<keyword evidence="3" id="KW-0028">Amino-acid biosynthesis</keyword>
<dbReference type="EC" id="3.2.2.9" evidence="2"/>
<dbReference type="SUPFAM" id="SSF53167">
    <property type="entry name" value="Purine and uridine phosphorylases"/>
    <property type="match status" value="1"/>
</dbReference>
<feature type="signal peptide" evidence="6">
    <location>
        <begin position="1"/>
        <end position="21"/>
    </location>
</feature>
<dbReference type="Pfam" id="PF01048">
    <property type="entry name" value="PNP_UDP_1"/>
    <property type="match status" value="1"/>
</dbReference>
<evidence type="ECO:0000313" key="9">
    <source>
        <dbReference type="Proteomes" id="UP001595616"/>
    </source>
</evidence>
<dbReference type="PANTHER" id="PTHR46832">
    <property type="entry name" value="5'-METHYLTHIOADENOSINE/S-ADENOSYLHOMOCYSTEINE NUCLEOSIDASE"/>
    <property type="match status" value="1"/>
</dbReference>
<comment type="pathway">
    <text evidence="1">Amino-acid biosynthesis; L-methionine biosynthesis via salvage pathway; S-methyl-5-thio-alpha-D-ribose 1-phosphate from S-methyl-5'-thioadenosine (hydrolase route): step 1/2.</text>
</comment>
<evidence type="ECO:0000256" key="6">
    <source>
        <dbReference type="SAM" id="SignalP"/>
    </source>
</evidence>
<dbReference type="RefSeq" id="WP_379839146.1">
    <property type="nucleotide sequence ID" value="NZ_JBHRYQ010000001.1"/>
</dbReference>
<evidence type="ECO:0000256" key="1">
    <source>
        <dbReference type="ARBA" id="ARBA00004945"/>
    </source>
</evidence>
<sequence>MGLKKISLYVLFIFSFSSSNAQRIAIVGAMPEEIKLLTDTLKQKKIIKKDGLVYYKGKIHTQKVVILKSGIGKVNAAYSTTKLISRFKVSKIIFTGVAGGVHPESYPGDMVVATSVFHHDYAKHLADQYIVRATTNLEGKLNPLYFKSDSLLLLLAKSVISDISFEKINEHKPQVFFGKIATGDVFLSNTEKAKWLYREFDAFATEMEGAALGQIAFQNHIPFLVIRSCSDNANNQAHVDFNEFKKPAADNAIRLVMGILDKM</sequence>
<keyword evidence="9" id="KW-1185">Reference proteome</keyword>
<dbReference type="NCBIfam" id="NF004079">
    <property type="entry name" value="PRK05584.1"/>
    <property type="match status" value="1"/>
</dbReference>
<dbReference type="CDD" id="cd09008">
    <property type="entry name" value="MTAN"/>
    <property type="match status" value="1"/>
</dbReference>
<accession>A0ABV7YZD1</accession>
<gene>
    <name evidence="8" type="ORF">ACFOOI_16585</name>
</gene>
<reference evidence="9" key="1">
    <citation type="journal article" date="2019" name="Int. J. Syst. Evol. Microbiol.">
        <title>The Global Catalogue of Microorganisms (GCM) 10K type strain sequencing project: providing services to taxonomists for standard genome sequencing and annotation.</title>
        <authorList>
            <consortium name="The Broad Institute Genomics Platform"/>
            <consortium name="The Broad Institute Genome Sequencing Center for Infectious Disease"/>
            <person name="Wu L."/>
            <person name="Ma J."/>
        </authorList>
    </citation>
    <scope>NUCLEOTIDE SEQUENCE [LARGE SCALE GENOMIC DNA]</scope>
    <source>
        <strain evidence="9">CECT 7956</strain>
    </source>
</reference>
<name>A0ABV7YZD1_9BACT</name>
<evidence type="ECO:0000256" key="4">
    <source>
        <dbReference type="ARBA" id="ARBA00022801"/>
    </source>
</evidence>
<evidence type="ECO:0000313" key="8">
    <source>
        <dbReference type="EMBL" id="MFC3812281.1"/>
    </source>
</evidence>
<dbReference type="Proteomes" id="UP001595616">
    <property type="component" value="Unassembled WGS sequence"/>
</dbReference>
<dbReference type="EMBL" id="JBHRYQ010000001">
    <property type="protein sequence ID" value="MFC3812281.1"/>
    <property type="molecule type" value="Genomic_DNA"/>
</dbReference>
<organism evidence="8 9">
    <name type="scientific">Lacihabitans lacunae</name>
    <dbReference type="NCBI Taxonomy" id="1028214"/>
    <lineage>
        <taxon>Bacteria</taxon>
        <taxon>Pseudomonadati</taxon>
        <taxon>Bacteroidota</taxon>
        <taxon>Cytophagia</taxon>
        <taxon>Cytophagales</taxon>
        <taxon>Leadbetterellaceae</taxon>
        <taxon>Lacihabitans</taxon>
    </lineage>
</organism>
<evidence type="ECO:0000256" key="3">
    <source>
        <dbReference type="ARBA" id="ARBA00022605"/>
    </source>
</evidence>
<evidence type="ECO:0000256" key="2">
    <source>
        <dbReference type="ARBA" id="ARBA00011974"/>
    </source>
</evidence>
<dbReference type="GO" id="GO:0008782">
    <property type="term" value="F:adenosylhomocysteine nucleosidase activity"/>
    <property type="evidence" value="ECO:0007669"/>
    <property type="project" value="UniProtKB-EC"/>
</dbReference>
<keyword evidence="4 8" id="KW-0378">Hydrolase</keyword>
<keyword evidence="5" id="KW-0486">Methionine biosynthesis</keyword>